<keyword evidence="9" id="KW-1185">Reference proteome</keyword>
<dbReference type="Proteomes" id="UP000425411">
    <property type="component" value="Chromosome"/>
</dbReference>
<evidence type="ECO:0000256" key="6">
    <source>
        <dbReference type="ARBA" id="ARBA00023136"/>
    </source>
</evidence>
<reference evidence="8 9" key="1">
    <citation type="submission" date="2019-11" db="EMBL/GenBank/DDBJ databases">
        <title>FDA dAtabase for Regulatory Grade micrObial Sequences (FDA-ARGOS): Supporting development and validation of Infectious Disease Dx tests.</title>
        <authorList>
            <person name="Turner S."/>
            <person name="Byrd R."/>
            <person name="Tallon L."/>
            <person name="Sadzewicz L."/>
            <person name="Vavikolanu K."/>
            <person name="Mehta A."/>
            <person name="Aluvathingal J."/>
            <person name="Nadendla S."/>
            <person name="Myers T."/>
            <person name="Yan Y."/>
            <person name="Sichtig H."/>
        </authorList>
    </citation>
    <scope>NUCLEOTIDE SEQUENCE [LARGE SCALE GENOMIC DNA]</scope>
    <source>
        <strain evidence="8 9">FDAARGOS_741</strain>
    </source>
</reference>
<gene>
    <name evidence="8" type="ORF">FOC49_01395</name>
</gene>
<dbReference type="GO" id="GO:0042910">
    <property type="term" value="F:xenobiotic transmembrane transporter activity"/>
    <property type="evidence" value="ECO:0007669"/>
    <property type="project" value="InterPro"/>
</dbReference>
<sequence>MNDMTKGPILSKILYFSIFIFIGGLLQNLYLIIDSIILGHYIGESGIAVVGIANPINFIVMGFLIGAAYGFGVIMARSFGAGNFNQFRRYFFNSIILSLILGFIFTVVLFFANEHLLSLINTPSELFNEAHKFLLILYLGCASTLIYNLFAATLRSIGNSLTPVLFLLLSVVINGIIVFIFVAILNLGVIGSAFGTIIAQTTSALCCYFYIQYKYPNIRLTKNDTVLDIKNMKELLVQGAPMGMQFSFTGIGLIIVQKYLNGFGTNYIAGYSVAVRIQNIVAYIFVALGTAISTFTSQNIGAKKMYRISKAIRYMTITSILTAIFSMVVIRLGGIYFISIFTAEPNTELTESALMYFNNVTLAYIPLAILILFRNILQGYGFPITAMMAGIVELVNRVIIVILFTDSLGFLAICLADSVNWVITAVFLLGVYFFAIRYHKQKFNEFY</sequence>
<evidence type="ECO:0000313" key="9">
    <source>
        <dbReference type="Proteomes" id="UP000425411"/>
    </source>
</evidence>
<evidence type="ECO:0000256" key="4">
    <source>
        <dbReference type="ARBA" id="ARBA00022692"/>
    </source>
</evidence>
<feature type="transmembrane region" description="Helical" evidence="7">
    <location>
        <begin position="410"/>
        <end position="435"/>
    </location>
</feature>
<accession>A0AAP9HBP5</accession>
<evidence type="ECO:0000256" key="2">
    <source>
        <dbReference type="ARBA" id="ARBA00022448"/>
    </source>
</evidence>
<dbReference type="NCBIfam" id="TIGR00797">
    <property type="entry name" value="matE"/>
    <property type="match status" value="1"/>
</dbReference>
<dbReference type="Pfam" id="PF01554">
    <property type="entry name" value="MatE"/>
    <property type="match status" value="2"/>
</dbReference>
<evidence type="ECO:0000256" key="5">
    <source>
        <dbReference type="ARBA" id="ARBA00022989"/>
    </source>
</evidence>
<dbReference type="InterPro" id="IPR052031">
    <property type="entry name" value="Membrane_Transporter-Flippase"/>
</dbReference>
<keyword evidence="5 7" id="KW-1133">Transmembrane helix</keyword>
<dbReference type="GO" id="GO:0015297">
    <property type="term" value="F:antiporter activity"/>
    <property type="evidence" value="ECO:0007669"/>
    <property type="project" value="InterPro"/>
</dbReference>
<dbReference type="EMBL" id="CP046314">
    <property type="protein sequence ID" value="QGS08628.1"/>
    <property type="molecule type" value="Genomic_DNA"/>
</dbReference>
<keyword evidence="2" id="KW-0813">Transport</keyword>
<evidence type="ECO:0000256" key="7">
    <source>
        <dbReference type="SAM" id="Phobius"/>
    </source>
</evidence>
<comment type="subcellular location">
    <subcellularLocation>
        <location evidence="1">Cell membrane</location>
        <topology evidence="1">Multi-pass membrane protein</topology>
    </subcellularLocation>
</comment>
<dbReference type="GO" id="GO:0005886">
    <property type="term" value="C:plasma membrane"/>
    <property type="evidence" value="ECO:0007669"/>
    <property type="project" value="UniProtKB-SubCell"/>
</dbReference>
<organism evidence="8 9">
    <name type="scientific">Gemella morbillorum</name>
    <dbReference type="NCBI Taxonomy" id="29391"/>
    <lineage>
        <taxon>Bacteria</taxon>
        <taxon>Bacillati</taxon>
        <taxon>Bacillota</taxon>
        <taxon>Bacilli</taxon>
        <taxon>Bacillales</taxon>
        <taxon>Gemellaceae</taxon>
        <taxon>Gemella</taxon>
    </lineage>
</organism>
<feature type="transmembrane region" description="Helical" evidence="7">
    <location>
        <begin position="164"/>
        <end position="184"/>
    </location>
</feature>
<evidence type="ECO:0000256" key="1">
    <source>
        <dbReference type="ARBA" id="ARBA00004651"/>
    </source>
</evidence>
<evidence type="ECO:0000256" key="3">
    <source>
        <dbReference type="ARBA" id="ARBA00022475"/>
    </source>
</evidence>
<feature type="transmembrane region" description="Helical" evidence="7">
    <location>
        <begin position="353"/>
        <end position="373"/>
    </location>
</feature>
<feature type="transmembrane region" description="Helical" evidence="7">
    <location>
        <begin position="190"/>
        <end position="211"/>
    </location>
</feature>
<keyword evidence="3" id="KW-1003">Cell membrane</keyword>
<dbReference type="InterPro" id="IPR048279">
    <property type="entry name" value="MdtK-like"/>
</dbReference>
<feature type="transmembrane region" description="Helical" evidence="7">
    <location>
        <begin position="240"/>
        <end position="260"/>
    </location>
</feature>
<dbReference type="PANTHER" id="PTHR43549:SF3">
    <property type="entry name" value="MULTIDRUG RESISTANCE PROTEIN YPNP-RELATED"/>
    <property type="match status" value="1"/>
</dbReference>
<name>A0AAP9HBP5_9BACL</name>
<feature type="transmembrane region" description="Helical" evidence="7">
    <location>
        <begin position="280"/>
        <end position="302"/>
    </location>
</feature>
<evidence type="ECO:0000313" key="8">
    <source>
        <dbReference type="EMBL" id="QGS08628.1"/>
    </source>
</evidence>
<dbReference type="PIRSF" id="PIRSF006603">
    <property type="entry name" value="DinF"/>
    <property type="match status" value="1"/>
</dbReference>
<feature type="transmembrane region" description="Helical" evidence="7">
    <location>
        <begin position="90"/>
        <end position="113"/>
    </location>
</feature>
<feature type="transmembrane region" description="Helical" evidence="7">
    <location>
        <begin position="12"/>
        <end position="33"/>
    </location>
</feature>
<dbReference type="AlphaFoldDB" id="A0AAP9HBP5"/>
<proteinExistence type="predicted"/>
<keyword evidence="6 7" id="KW-0472">Membrane</keyword>
<dbReference type="PANTHER" id="PTHR43549">
    <property type="entry name" value="MULTIDRUG RESISTANCE PROTEIN YPNP-RELATED"/>
    <property type="match status" value="1"/>
</dbReference>
<feature type="transmembrane region" description="Helical" evidence="7">
    <location>
        <begin position="45"/>
        <end position="69"/>
    </location>
</feature>
<feature type="transmembrane region" description="Helical" evidence="7">
    <location>
        <begin position="314"/>
        <end position="341"/>
    </location>
</feature>
<feature type="transmembrane region" description="Helical" evidence="7">
    <location>
        <begin position="133"/>
        <end position="152"/>
    </location>
</feature>
<keyword evidence="4 7" id="KW-0812">Transmembrane</keyword>
<protein>
    <submittedName>
        <fullName evidence="8">MATE family efflux transporter</fullName>
    </submittedName>
</protein>
<dbReference type="InterPro" id="IPR002528">
    <property type="entry name" value="MATE_fam"/>
</dbReference>